<keyword evidence="1" id="KW-0812">Transmembrane</keyword>
<keyword evidence="2" id="KW-0732">Signal</keyword>
<feature type="domain" description="DUF7035" evidence="5">
    <location>
        <begin position="638"/>
        <end position="778"/>
    </location>
</feature>
<reference evidence="7 8" key="1">
    <citation type="submission" date="2023-11" db="EMBL/GenBank/DDBJ databases">
        <title>Dfirmibasis_genome.</title>
        <authorList>
            <person name="Edelbroek B."/>
            <person name="Kjellin J."/>
            <person name="Jerlstrom-Hultqvist J."/>
            <person name="Soderbom F."/>
        </authorList>
    </citation>
    <scope>NUCLEOTIDE SEQUENCE [LARGE SCALE GENOMIC DNA]</scope>
    <source>
        <strain evidence="7 8">TNS-C-14</strain>
    </source>
</reference>
<evidence type="ECO:0000259" key="4">
    <source>
        <dbReference type="Pfam" id="PF23033"/>
    </source>
</evidence>
<evidence type="ECO:0000259" key="5">
    <source>
        <dbReference type="Pfam" id="PF23034"/>
    </source>
</evidence>
<name>A0AAN7U223_9MYCE</name>
<dbReference type="InterPro" id="IPR055463">
    <property type="entry name" value="DUF7035"/>
</dbReference>
<dbReference type="InterPro" id="IPR055462">
    <property type="entry name" value="DUF7034"/>
</dbReference>
<dbReference type="Proteomes" id="UP001344447">
    <property type="component" value="Unassembled WGS sequence"/>
</dbReference>
<evidence type="ECO:0000256" key="2">
    <source>
        <dbReference type="SAM" id="SignalP"/>
    </source>
</evidence>
<feature type="chain" id="PRO_5042940222" description="EGF-like domain-containing protein" evidence="2">
    <location>
        <begin position="22"/>
        <end position="1350"/>
    </location>
</feature>
<proteinExistence type="predicted"/>
<evidence type="ECO:0000256" key="1">
    <source>
        <dbReference type="SAM" id="Phobius"/>
    </source>
</evidence>
<dbReference type="EMBL" id="JAVFKY010000003">
    <property type="protein sequence ID" value="KAK5579761.1"/>
    <property type="molecule type" value="Genomic_DNA"/>
</dbReference>
<gene>
    <name evidence="7" type="ORF">RB653_009447</name>
</gene>
<evidence type="ECO:0000259" key="3">
    <source>
        <dbReference type="Pfam" id="PF22933"/>
    </source>
</evidence>
<keyword evidence="1" id="KW-1133">Transmembrane helix</keyword>
<accession>A0AAN7U223</accession>
<keyword evidence="8" id="KW-1185">Reference proteome</keyword>
<protein>
    <recommendedName>
        <fullName evidence="9">EGF-like domain-containing protein</fullName>
    </recommendedName>
</protein>
<dbReference type="PANTHER" id="PTHR31378:SF29">
    <property type="entry name" value="EGF-LIKE DOMAIN-CONTAINING PROTEIN-RELATED"/>
    <property type="match status" value="1"/>
</dbReference>
<sequence length="1350" mass="151178">MNRNRLLFLLFLLSLLYLVDCQYQLKDLSSDTEKIKYFDSLNSTCNFKIPILVTGQGKLVNLIDYSIPRIWLPFIFNSTSTLFITNFNLIEQGSKNFNIVANGNATFGSISINLTCLAVDTSLLSYKIIKPVFWSSTYKYSSIISIDGLPNGSTFGFDNSSINVLLLNVFNSTPHFRVEFKEKYYFLNHENSLWPINLSFKGSQTITINIPFNSPKTSLDSPLDIKTFPTFSNVYDYMGDIFGGAITFRSVSINQRPTYSLYSSPSLYTTPRPISGNENNITYIVYCRRLTSGVQTFYLNSFVSSSGYNFSTTSQLTFDLTLLDRKGYDFQTYQYQFKFGSYVMNLPFPYGFRNGTNSLFDYSASFQTTYKSSISPTLLRIDGDSFLVSSKQIVSPVETSSLSVHLTEIGDFKYILRIICSNTAGIKYFIIPLNNGLVIKIDNSNSISNSVLYGVWEYLFDIFSYGSDYLGYITVVDYLDGQKQFSLDYQGTISNLSYSITLPKIDLKNCNYLQDITNISFLNNNVDLTNQNVYNMMYFSFGQKNSFYSSKSIGFFLSDPKSLRDQGFDSENSKNFDPKLMFAQWDSVNNRFSVTFKMPANTVPGQLDYSIVFSRDDIIQSVLLPMEYQLNVTCSNVDIQGPMITNIVYKYNPSFTDAISFGWTITIEDSINGFDYGYVIIRGVIDNSLYNISFSSKNGKIGNKLKDNYDILIELDKTQKCIPQYYNITYVHLVDRFGNEATFYKHVTDIELNKRGYSYDSTGNPLINFITQQSLLGISSPQYCNYSQIESTISLVSFTSNISQMDSGLSNRSITFDFVAKDSIWGLKKDQFPIVYLVSDIFKSVQCVSKIISLNNDSGVYQCTIGQLPLGFGFPTGLSLSVYGFINNGGQFAGFSTSMLNSSGFQSFIDVPNYNSNTISITGVSEVNNLGGDFLIYGTAFSLINSVKATFSNGSQYFCDFTAFQNSVIKVLKFPAGINDPFTIIGNGVTNEFLVTPINYNFNYTPIETQSPIVTSSPQKCKGSPECGGTSNGYCSISGCVCYPPWIGIDCTSQIITVPPPLVDSEKPATSIDVPNKSNGNNITSIISIVALREINSINGEEIKIHYFGKWLYSNISQSVSQYTSNITNGGKTTTVVATLEWFTVGKNISFANEQITMNPFSMKYTIELSSYAFTNSLSHLQVVMSAQIQSSEKNICSNKDFGNTTTQNLNYIKLQVASNSFYGRYIKRGIVDGKIVNVENEILDSKFNVVQAENTVQSYIGILIGKYENYATIDPDFSILIDSNSANSNSPNSICAPNSKLKTNQLVGIIIGSVGFLTLLIIIIFLMYKSSHCLFIKIIFYKITRKSKL</sequence>
<dbReference type="InterPro" id="IPR054484">
    <property type="entry name" value="ComC_SSD"/>
</dbReference>
<feature type="domain" description="DUF7034" evidence="4">
    <location>
        <begin position="795"/>
        <end position="911"/>
    </location>
</feature>
<dbReference type="PANTHER" id="PTHR31378">
    <property type="entry name" value="EGF-LIKE DOMAIN-CONTAINING PROTEIN-RELATED-RELATED"/>
    <property type="match status" value="1"/>
</dbReference>
<keyword evidence="1" id="KW-0472">Membrane</keyword>
<evidence type="ECO:0000313" key="7">
    <source>
        <dbReference type="EMBL" id="KAK5579761.1"/>
    </source>
</evidence>
<evidence type="ECO:0000313" key="8">
    <source>
        <dbReference type="Proteomes" id="UP001344447"/>
    </source>
</evidence>
<comment type="caution">
    <text evidence="7">The sequence shown here is derived from an EMBL/GenBank/DDBJ whole genome shotgun (WGS) entry which is preliminary data.</text>
</comment>
<feature type="transmembrane region" description="Helical" evidence="1">
    <location>
        <begin position="1307"/>
        <end position="1329"/>
    </location>
</feature>
<feature type="signal peptide" evidence="2">
    <location>
        <begin position="1"/>
        <end position="21"/>
    </location>
</feature>
<dbReference type="Pfam" id="PF25820">
    <property type="entry name" value="DUF7949"/>
    <property type="match status" value="1"/>
</dbReference>
<feature type="domain" description="DUF7949" evidence="6">
    <location>
        <begin position="1021"/>
        <end position="1055"/>
    </location>
</feature>
<dbReference type="Pfam" id="PF22933">
    <property type="entry name" value="ComC_SSD"/>
    <property type="match status" value="1"/>
</dbReference>
<dbReference type="InterPro" id="IPR057709">
    <property type="entry name" value="DUF7949"/>
</dbReference>
<dbReference type="Pfam" id="PF23034">
    <property type="entry name" value="DUF7035"/>
    <property type="match status" value="1"/>
</dbReference>
<evidence type="ECO:0008006" key="9">
    <source>
        <dbReference type="Google" id="ProtNLM"/>
    </source>
</evidence>
<feature type="domain" description="ComC supersandwich" evidence="3">
    <location>
        <begin position="1079"/>
        <end position="1281"/>
    </location>
</feature>
<evidence type="ECO:0000259" key="6">
    <source>
        <dbReference type="Pfam" id="PF25820"/>
    </source>
</evidence>
<organism evidence="7 8">
    <name type="scientific">Dictyostelium firmibasis</name>
    <dbReference type="NCBI Taxonomy" id="79012"/>
    <lineage>
        <taxon>Eukaryota</taxon>
        <taxon>Amoebozoa</taxon>
        <taxon>Evosea</taxon>
        <taxon>Eumycetozoa</taxon>
        <taxon>Dictyostelia</taxon>
        <taxon>Dictyosteliales</taxon>
        <taxon>Dictyosteliaceae</taxon>
        <taxon>Dictyostelium</taxon>
    </lineage>
</organism>
<dbReference type="Pfam" id="PF23033">
    <property type="entry name" value="DUF7034"/>
    <property type="match status" value="1"/>
</dbReference>